<sequence>MQRLASPPPQSVVAPKKNRIQVSNTKKPLFFYVNLAKRYINQYNEVELSSLGMAVTMIITIAKDLLKHMNLSLFLDLIFYDSWNVWRNGNWWKFLPI</sequence>
<dbReference type="InterPro" id="IPR002775">
    <property type="entry name" value="DNA/RNA-bd_Alba-like"/>
</dbReference>
<proteinExistence type="predicted"/>
<dbReference type="EMBL" id="VIEB01000629">
    <property type="protein sequence ID" value="TQD84611.1"/>
    <property type="molecule type" value="Genomic_DNA"/>
</dbReference>
<dbReference type="SUPFAM" id="SSF82704">
    <property type="entry name" value="AlbA-like"/>
    <property type="match status" value="1"/>
</dbReference>
<name>A0A540LDS1_MALBA</name>
<protein>
    <recommendedName>
        <fullName evidence="1">DNA/RNA-binding protein Alba-like domain-containing protein</fullName>
    </recommendedName>
</protein>
<accession>A0A540LDS1</accession>
<dbReference type="Proteomes" id="UP000315295">
    <property type="component" value="Unassembled WGS sequence"/>
</dbReference>
<dbReference type="PANTHER" id="PTHR31947">
    <property type="entry name" value="DNA/RNA-BINDING PROTEIN ALBA 3"/>
    <property type="match status" value="1"/>
</dbReference>
<dbReference type="PANTHER" id="PTHR31947:SF19">
    <property type="entry name" value="ALBA DNA_RNA-BINDING PROTEIN"/>
    <property type="match status" value="1"/>
</dbReference>
<dbReference type="InterPro" id="IPR014560">
    <property type="entry name" value="UCP030333_Alba"/>
</dbReference>
<comment type="caution">
    <text evidence="2">The sequence shown here is derived from an EMBL/GenBank/DDBJ whole genome shotgun (WGS) entry which is preliminary data.</text>
</comment>
<feature type="domain" description="DNA/RNA-binding protein Alba-like" evidence="1">
    <location>
        <begin position="18"/>
        <end position="69"/>
    </location>
</feature>
<reference evidence="2 3" key="1">
    <citation type="journal article" date="2019" name="G3 (Bethesda)">
        <title>Sequencing of a Wild Apple (Malus baccata) Genome Unravels the Differences Between Cultivated and Wild Apple Species Regarding Disease Resistance and Cold Tolerance.</title>
        <authorList>
            <person name="Chen X."/>
        </authorList>
    </citation>
    <scope>NUCLEOTIDE SEQUENCE [LARGE SCALE GENOMIC DNA]</scope>
    <source>
        <strain evidence="3">cv. Shandingzi</strain>
        <tissue evidence="2">Leaves</tissue>
    </source>
</reference>
<gene>
    <name evidence="2" type="ORF">C1H46_029845</name>
</gene>
<dbReference type="GO" id="GO:0005634">
    <property type="term" value="C:nucleus"/>
    <property type="evidence" value="ECO:0007669"/>
    <property type="project" value="TreeGrafter"/>
</dbReference>
<evidence type="ECO:0000313" key="3">
    <source>
        <dbReference type="Proteomes" id="UP000315295"/>
    </source>
</evidence>
<keyword evidence="3" id="KW-1185">Reference proteome</keyword>
<dbReference type="Gene3D" id="3.30.110.20">
    <property type="entry name" value="Alba-like domain"/>
    <property type="match status" value="1"/>
</dbReference>
<dbReference type="Pfam" id="PF01918">
    <property type="entry name" value="Alba"/>
    <property type="match status" value="1"/>
</dbReference>
<evidence type="ECO:0000259" key="1">
    <source>
        <dbReference type="Pfam" id="PF01918"/>
    </source>
</evidence>
<dbReference type="GO" id="GO:0003723">
    <property type="term" value="F:RNA binding"/>
    <property type="evidence" value="ECO:0007669"/>
    <property type="project" value="TreeGrafter"/>
</dbReference>
<organism evidence="2 3">
    <name type="scientific">Malus baccata</name>
    <name type="common">Siberian crab apple</name>
    <name type="synonym">Pyrus baccata</name>
    <dbReference type="NCBI Taxonomy" id="106549"/>
    <lineage>
        <taxon>Eukaryota</taxon>
        <taxon>Viridiplantae</taxon>
        <taxon>Streptophyta</taxon>
        <taxon>Embryophyta</taxon>
        <taxon>Tracheophyta</taxon>
        <taxon>Spermatophyta</taxon>
        <taxon>Magnoliopsida</taxon>
        <taxon>eudicotyledons</taxon>
        <taxon>Gunneridae</taxon>
        <taxon>Pentapetalae</taxon>
        <taxon>rosids</taxon>
        <taxon>fabids</taxon>
        <taxon>Rosales</taxon>
        <taxon>Rosaceae</taxon>
        <taxon>Amygdaloideae</taxon>
        <taxon>Maleae</taxon>
        <taxon>Malus</taxon>
    </lineage>
</organism>
<evidence type="ECO:0000313" key="2">
    <source>
        <dbReference type="EMBL" id="TQD84611.1"/>
    </source>
</evidence>
<dbReference type="InterPro" id="IPR036882">
    <property type="entry name" value="Alba-like_dom_sf"/>
</dbReference>
<dbReference type="AlphaFoldDB" id="A0A540LDS1"/>